<dbReference type="PANTHER" id="PTHR11439">
    <property type="entry name" value="GAG-POL-RELATED RETROTRANSPOSON"/>
    <property type="match status" value="1"/>
</dbReference>
<protein>
    <submittedName>
        <fullName evidence="1">Uncharacterized protein</fullName>
    </submittedName>
</protein>
<evidence type="ECO:0000313" key="1">
    <source>
        <dbReference type="EMBL" id="KAH7299981.1"/>
    </source>
</evidence>
<dbReference type="Proteomes" id="UP000825935">
    <property type="component" value="Chromosome 24"/>
</dbReference>
<dbReference type="AlphaFoldDB" id="A0A8T2RVS3"/>
<organism evidence="1 2">
    <name type="scientific">Ceratopteris richardii</name>
    <name type="common">Triangle waterfern</name>
    <dbReference type="NCBI Taxonomy" id="49495"/>
    <lineage>
        <taxon>Eukaryota</taxon>
        <taxon>Viridiplantae</taxon>
        <taxon>Streptophyta</taxon>
        <taxon>Embryophyta</taxon>
        <taxon>Tracheophyta</taxon>
        <taxon>Polypodiopsida</taxon>
        <taxon>Polypodiidae</taxon>
        <taxon>Polypodiales</taxon>
        <taxon>Pteridineae</taxon>
        <taxon>Pteridaceae</taxon>
        <taxon>Parkerioideae</taxon>
        <taxon>Ceratopteris</taxon>
    </lineage>
</organism>
<gene>
    <name evidence="1" type="ORF">KP509_24G039300</name>
</gene>
<accession>A0A8T2RVS3</accession>
<evidence type="ECO:0000313" key="2">
    <source>
        <dbReference type="Proteomes" id="UP000825935"/>
    </source>
</evidence>
<proteinExistence type="predicted"/>
<reference evidence="1" key="1">
    <citation type="submission" date="2021-08" db="EMBL/GenBank/DDBJ databases">
        <title>WGS assembly of Ceratopteris richardii.</title>
        <authorList>
            <person name="Marchant D.B."/>
            <person name="Chen G."/>
            <person name="Jenkins J."/>
            <person name="Shu S."/>
            <person name="Leebens-Mack J."/>
            <person name="Grimwood J."/>
            <person name="Schmutz J."/>
            <person name="Soltis P."/>
            <person name="Soltis D."/>
            <person name="Chen Z.-H."/>
        </authorList>
    </citation>
    <scope>NUCLEOTIDE SEQUENCE</scope>
    <source>
        <strain evidence="1">Whitten #5841</strain>
        <tissue evidence="1">Leaf</tissue>
    </source>
</reference>
<comment type="caution">
    <text evidence="1">The sequence shown here is derived from an EMBL/GenBank/DDBJ whole genome shotgun (WGS) entry which is preliminary data.</text>
</comment>
<dbReference type="EMBL" id="CM035429">
    <property type="protein sequence ID" value="KAH7299981.1"/>
    <property type="molecule type" value="Genomic_DNA"/>
</dbReference>
<name>A0A8T2RVS3_CERRI</name>
<sequence>MNSLSQNLQAPNVSHWIAVKSILRYLKGTSSLGYLYEGDTLNLHGFSDSNHPAYLVDRKNISENVFFLSNGAISRSSKKQSTMSVFSTEAEFKALTTSACEVIRLKRYL</sequence>
<dbReference type="OrthoDB" id="1302207at2759"/>
<dbReference type="PANTHER" id="PTHR11439:SF483">
    <property type="entry name" value="PEPTIDE SYNTHASE GLIP-LIKE, PUTATIVE (AFU_ORTHOLOGUE AFUA_3G12920)-RELATED"/>
    <property type="match status" value="1"/>
</dbReference>
<dbReference type="OMA" id="VSHWIAV"/>
<keyword evidence="2" id="KW-1185">Reference proteome</keyword>